<proteinExistence type="predicted"/>
<protein>
    <submittedName>
        <fullName evidence="1">MaoC family dehydratase</fullName>
    </submittedName>
</protein>
<dbReference type="CDD" id="cd03441">
    <property type="entry name" value="R_hydratase_like"/>
    <property type="match status" value="1"/>
</dbReference>
<dbReference type="Gene3D" id="3.10.129.10">
    <property type="entry name" value="Hotdog Thioesterase"/>
    <property type="match status" value="2"/>
</dbReference>
<reference evidence="1 2" key="1">
    <citation type="submission" date="2021-01" db="EMBL/GenBank/DDBJ databases">
        <title>011410 draft genome.</title>
        <authorList>
            <person name="Lang L."/>
        </authorList>
    </citation>
    <scope>NUCLEOTIDE SEQUENCE [LARGE SCALE GENOMIC DNA]</scope>
    <source>
        <strain evidence="1 2">KCTC 42845</strain>
    </source>
</reference>
<accession>A0ABS1S9A0</accession>
<dbReference type="RefSeq" id="WP_191309571.1">
    <property type="nucleotide sequence ID" value="NZ_BNCL01000006.1"/>
</dbReference>
<organism evidence="1 2">
    <name type="scientific">Paracoccus aerius</name>
    <dbReference type="NCBI Taxonomy" id="1915382"/>
    <lineage>
        <taxon>Bacteria</taxon>
        <taxon>Pseudomonadati</taxon>
        <taxon>Pseudomonadota</taxon>
        <taxon>Alphaproteobacteria</taxon>
        <taxon>Rhodobacterales</taxon>
        <taxon>Paracoccaceae</taxon>
        <taxon>Paracoccus</taxon>
    </lineage>
</organism>
<gene>
    <name evidence="1" type="ORF">JL111_17650</name>
</gene>
<comment type="caution">
    <text evidence="1">The sequence shown here is derived from an EMBL/GenBank/DDBJ whole genome shotgun (WGS) entry which is preliminary data.</text>
</comment>
<sequence>MTTSPATLEVVARLDDNPRYRGSVHDDTVAQRMGYRAALLPGAFVYTYAARLAVSAWGMDWVEAGGMAARFRRPVFDGDLLTITADAEDASGRCPLSVTNQLGEQVMTGSLDAPLREVPTVDLSFHPHQDPREPMDADRMQPGQRFNTTERVLTAADIAASRTAMCETHPVFLHNDVAHPGCLVRLTMDDVLRSFALPMPPIFTEVETRHFCAVRPGDSVSTSAMATRVFERGGKHYFISEEYLVLDGSRIAARHLRTNLFQIDQAQK</sequence>
<dbReference type="Proteomes" id="UP000644749">
    <property type="component" value="Unassembled WGS sequence"/>
</dbReference>
<keyword evidence="2" id="KW-1185">Reference proteome</keyword>
<name>A0ABS1S9A0_9RHOB</name>
<evidence type="ECO:0000313" key="1">
    <source>
        <dbReference type="EMBL" id="MBL3675303.1"/>
    </source>
</evidence>
<dbReference type="EMBL" id="JAESHT010000020">
    <property type="protein sequence ID" value="MBL3675303.1"/>
    <property type="molecule type" value="Genomic_DNA"/>
</dbReference>
<dbReference type="InterPro" id="IPR029069">
    <property type="entry name" value="HotDog_dom_sf"/>
</dbReference>
<dbReference type="SUPFAM" id="SSF54637">
    <property type="entry name" value="Thioesterase/thiol ester dehydrase-isomerase"/>
    <property type="match status" value="2"/>
</dbReference>
<evidence type="ECO:0000313" key="2">
    <source>
        <dbReference type="Proteomes" id="UP000644749"/>
    </source>
</evidence>